<protein>
    <submittedName>
        <fullName evidence="2">Uncharacterized protein</fullName>
    </submittedName>
</protein>
<dbReference type="RefSeq" id="WP_205492121.1">
    <property type="nucleotide sequence ID" value="NZ_JAFHAP010000001.1"/>
</dbReference>
<keyword evidence="1" id="KW-0812">Transmembrane</keyword>
<sequence length="81" mass="9412">MNPKNVLKTGGQRFWSPVLVSSSMFAQILIDFLFRLLPPTFRHIFHPFLEGINFLEQTLPFLGAVMFQLRFPVLDQFADLN</sequence>
<comment type="caution">
    <text evidence="2">The sequence shown here is derived from an EMBL/GenBank/DDBJ whole genome shotgun (WGS) entry which is preliminary data.</text>
</comment>
<keyword evidence="3" id="KW-1185">Reference proteome</keyword>
<dbReference type="Proteomes" id="UP001177120">
    <property type="component" value="Unassembled WGS sequence"/>
</dbReference>
<keyword evidence="1" id="KW-0472">Membrane</keyword>
<proteinExistence type="predicted"/>
<reference evidence="2" key="1">
    <citation type="journal article" date="2024" name="Int. J. Syst. Evol. Microbiol.">
        <title>Polycladomyces zharkentensis sp. nov., a novel thermophilic cellulose- and starch-degrading member of the Bacillota from a geothermal aquifer in Kazakhstan.</title>
        <authorList>
            <person name="Mashzhan A."/>
            <person name="Kistaubayeva A."/>
            <person name="Javier-Lopez R."/>
            <person name="Bissenova U."/>
            <person name="Bissenbay A."/>
            <person name="Birkeland N.K."/>
        </authorList>
    </citation>
    <scope>NUCLEOTIDE SEQUENCE</scope>
    <source>
        <strain evidence="2">ZKZ2T</strain>
    </source>
</reference>
<evidence type="ECO:0000256" key="1">
    <source>
        <dbReference type="SAM" id="Phobius"/>
    </source>
</evidence>
<keyword evidence="1" id="KW-1133">Transmembrane helix</keyword>
<gene>
    <name evidence="2" type="ORF">JQC72_00280</name>
</gene>
<evidence type="ECO:0000313" key="2">
    <source>
        <dbReference type="EMBL" id="MBN2907957.1"/>
    </source>
</evidence>
<organism evidence="2 3">
    <name type="scientific">Polycladomyces zharkentensis</name>
    <dbReference type="NCBI Taxonomy" id="2807616"/>
    <lineage>
        <taxon>Bacteria</taxon>
        <taxon>Bacillati</taxon>
        <taxon>Bacillota</taxon>
        <taxon>Bacilli</taxon>
        <taxon>Bacillales</taxon>
        <taxon>Thermoactinomycetaceae</taxon>
        <taxon>Polycladomyces</taxon>
    </lineage>
</organism>
<accession>A0ABS2WEI4</accession>
<feature type="transmembrane region" description="Helical" evidence="1">
    <location>
        <begin position="14"/>
        <end position="34"/>
    </location>
</feature>
<dbReference type="EMBL" id="JAFHAP010000001">
    <property type="protein sequence ID" value="MBN2907957.1"/>
    <property type="molecule type" value="Genomic_DNA"/>
</dbReference>
<evidence type="ECO:0000313" key="3">
    <source>
        <dbReference type="Proteomes" id="UP001177120"/>
    </source>
</evidence>
<name>A0ABS2WEI4_9BACL</name>